<dbReference type="InterPro" id="IPR014729">
    <property type="entry name" value="Rossmann-like_a/b/a_fold"/>
</dbReference>
<evidence type="ECO:0000313" key="3">
    <source>
        <dbReference type="Proteomes" id="UP000314616"/>
    </source>
</evidence>
<feature type="domain" description="UspA" evidence="1">
    <location>
        <begin position="9"/>
        <end position="130"/>
    </location>
</feature>
<organism evidence="2 3">
    <name type="scientific">Georgenia yuyongxinii</name>
    <dbReference type="NCBI Taxonomy" id="2589797"/>
    <lineage>
        <taxon>Bacteria</taxon>
        <taxon>Bacillati</taxon>
        <taxon>Actinomycetota</taxon>
        <taxon>Actinomycetes</taxon>
        <taxon>Micrococcales</taxon>
        <taxon>Bogoriellaceae</taxon>
        <taxon>Georgenia</taxon>
    </lineage>
</organism>
<dbReference type="SUPFAM" id="SSF52402">
    <property type="entry name" value="Adenine nucleotide alpha hydrolases-like"/>
    <property type="match status" value="2"/>
</dbReference>
<proteinExistence type="predicted"/>
<gene>
    <name evidence="2" type="ORF">FE374_13345</name>
</gene>
<protein>
    <submittedName>
        <fullName evidence="2">Universal stress protein</fullName>
    </submittedName>
</protein>
<dbReference type="Pfam" id="PF00582">
    <property type="entry name" value="Usp"/>
    <property type="match status" value="1"/>
</dbReference>
<evidence type="ECO:0000313" key="2">
    <source>
        <dbReference type="EMBL" id="QDC25465.1"/>
    </source>
</evidence>
<dbReference type="RefSeq" id="WP_139929678.1">
    <property type="nucleotide sequence ID" value="NZ_CP040915.1"/>
</dbReference>
<accession>A0A5B8C7Y3</accession>
<dbReference type="InterPro" id="IPR006016">
    <property type="entry name" value="UspA"/>
</dbReference>
<dbReference type="Gene3D" id="3.40.50.620">
    <property type="entry name" value="HUPs"/>
    <property type="match status" value="2"/>
</dbReference>
<dbReference type="OrthoDB" id="3865341at2"/>
<reference evidence="2 3" key="1">
    <citation type="submission" date="2019-05" db="EMBL/GenBank/DDBJ databases">
        <title>Georgenia *** sp. nov., and Georgenia *** sp. nov., isolated from the intestinal contents of plateau pika (Ochotona curzoniae) in the Qinghai-Tibet plateau of China.</title>
        <authorList>
            <person name="Tian Z."/>
        </authorList>
    </citation>
    <scope>NUCLEOTIDE SEQUENCE [LARGE SCALE GENOMIC DNA]</scope>
    <source>
        <strain evidence="2 3">Z443</strain>
    </source>
</reference>
<dbReference type="Proteomes" id="UP000314616">
    <property type="component" value="Chromosome"/>
</dbReference>
<sequence length="259" mass="25985">MTDTDTSGTVVVGVDGSGGDAGIVDWAADEAARRRAPLVVLYAYAWGVPLPMAFAAGKEVTDPAVARARARHPGLAVQGLEVLGHAVTALADASKRASLLVLGAKGASAGRFGSVVERVMAHAGCPVVVLSGGREPRRGPVVVWVDTADGARPVLDFALAVAGGHGVPVQVVQARPGDGAGLARLMTECAEAYPQVPVTLEEVSGTVAAALLDRAGAATLVVVGTPAGHHLGRVAREVVDGAPAVAVVPVPASTRSSTR</sequence>
<dbReference type="KEGG" id="gyu:FE374_13345"/>
<dbReference type="EMBL" id="CP040915">
    <property type="protein sequence ID" value="QDC25465.1"/>
    <property type="molecule type" value="Genomic_DNA"/>
</dbReference>
<evidence type="ECO:0000259" key="1">
    <source>
        <dbReference type="Pfam" id="PF00582"/>
    </source>
</evidence>
<dbReference type="AlphaFoldDB" id="A0A5B8C7Y3"/>
<name>A0A5B8C7Y3_9MICO</name>